<evidence type="ECO:0000256" key="5">
    <source>
        <dbReference type="ARBA" id="ARBA00022519"/>
    </source>
</evidence>
<evidence type="ECO:0000256" key="9">
    <source>
        <dbReference type="ARBA" id="ARBA00023136"/>
    </source>
</evidence>
<keyword evidence="14" id="KW-1185">Reference proteome</keyword>
<dbReference type="GO" id="GO:0015627">
    <property type="term" value="C:type II protein secretion system complex"/>
    <property type="evidence" value="ECO:0007669"/>
    <property type="project" value="InterPro"/>
</dbReference>
<evidence type="ECO:0000313" key="14">
    <source>
        <dbReference type="Proteomes" id="UP000239710"/>
    </source>
</evidence>
<keyword evidence="5" id="KW-0997">Cell inner membrane</keyword>
<dbReference type="GO" id="GO:0005886">
    <property type="term" value="C:plasma membrane"/>
    <property type="evidence" value="ECO:0007669"/>
    <property type="project" value="UniProtKB-SubCell"/>
</dbReference>
<evidence type="ECO:0000256" key="10">
    <source>
        <dbReference type="SAM" id="Phobius"/>
    </source>
</evidence>
<keyword evidence="4" id="KW-1003">Cell membrane</keyword>
<dbReference type="OrthoDB" id="6006969at2"/>
<keyword evidence="3" id="KW-0813">Transport</keyword>
<evidence type="ECO:0000256" key="1">
    <source>
        <dbReference type="ARBA" id="ARBA00004377"/>
    </source>
</evidence>
<dbReference type="InterPro" id="IPR023229">
    <property type="entry name" value="T2SS_M_periplasmic_sf"/>
</dbReference>
<accession>A0A1C3NH96</accession>
<dbReference type="Pfam" id="PF04612">
    <property type="entry name" value="T2SSM"/>
    <property type="match status" value="1"/>
</dbReference>
<keyword evidence="9 10" id="KW-0472">Membrane</keyword>
<evidence type="ECO:0000256" key="3">
    <source>
        <dbReference type="ARBA" id="ARBA00022448"/>
    </source>
</evidence>
<proteinExistence type="inferred from homology"/>
<dbReference type="GO" id="GO:0015628">
    <property type="term" value="P:protein secretion by the type II secretion system"/>
    <property type="evidence" value="ECO:0007669"/>
    <property type="project" value="InterPro"/>
</dbReference>
<dbReference type="EMBL" id="FLTX01000006">
    <property type="protein sequence ID" value="SBV49717.1"/>
    <property type="molecule type" value="Genomic_DNA"/>
</dbReference>
<evidence type="ECO:0000313" key="11">
    <source>
        <dbReference type="EMBL" id="PPV08878.1"/>
    </source>
</evidence>
<reference evidence="11 14" key="2">
    <citation type="submission" date="2016-08" db="EMBL/GenBank/DDBJ databases">
        <title>Evolution of the type three secretion system and type three effector repertoires in Xanthomonas.</title>
        <authorList>
            <person name="Merda D."/>
            <person name="Briand M."/>
            <person name="Bosis E."/>
            <person name="Rousseau C."/>
            <person name="Portier P."/>
            <person name="Jacques M.-A."/>
            <person name="Fischer-Le Saux M."/>
        </authorList>
    </citation>
    <scope>NUCLEOTIDE SEQUENCE [LARGE SCALE GENOMIC DNA]</scope>
    <source>
        <strain evidence="11 14">CFBP1976</strain>
    </source>
</reference>
<reference evidence="12 13" key="1">
    <citation type="submission" date="2016-06" db="EMBL/GenBank/DDBJ databases">
        <authorList>
            <person name="Kjaerup R.B."/>
            <person name="Dalgaard T.S."/>
            <person name="Juul-Madsen H.R."/>
        </authorList>
    </citation>
    <scope>NUCLEOTIDE SEQUENCE [LARGE SCALE GENOMIC DNA]</scope>
    <source>
        <strain evidence="12">LMG947</strain>
    </source>
</reference>
<dbReference type="SUPFAM" id="SSF103054">
    <property type="entry name" value="General secretion pathway protein M, EpsM"/>
    <property type="match status" value="1"/>
</dbReference>
<dbReference type="Proteomes" id="UP000239710">
    <property type="component" value="Unassembled WGS sequence"/>
</dbReference>
<dbReference type="InterPro" id="IPR007690">
    <property type="entry name" value="T2SS_GspM"/>
</dbReference>
<evidence type="ECO:0000256" key="6">
    <source>
        <dbReference type="ARBA" id="ARBA00022692"/>
    </source>
</evidence>
<keyword evidence="6 10" id="KW-0812">Transmembrane</keyword>
<comment type="similarity">
    <text evidence="2">Belongs to the GSP M family.</text>
</comment>
<keyword evidence="7" id="KW-0653">Protein transport</keyword>
<evidence type="ECO:0000256" key="2">
    <source>
        <dbReference type="ARBA" id="ARBA00010637"/>
    </source>
</evidence>
<dbReference type="EMBL" id="MDCE01000001">
    <property type="protein sequence ID" value="PPV08878.1"/>
    <property type="molecule type" value="Genomic_DNA"/>
</dbReference>
<feature type="transmembrane region" description="Helical" evidence="10">
    <location>
        <begin position="21"/>
        <end position="40"/>
    </location>
</feature>
<dbReference type="Proteomes" id="UP000092503">
    <property type="component" value="Unassembled WGS sequence"/>
</dbReference>
<dbReference type="AlphaFoldDB" id="A0A1C3NH96"/>
<evidence type="ECO:0000313" key="12">
    <source>
        <dbReference type="EMBL" id="SBV49717.1"/>
    </source>
</evidence>
<name>A0A1C3NH96_9XANT</name>
<evidence type="ECO:0000256" key="8">
    <source>
        <dbReference type="ARBA" id="ARBA00022989"/>
    </source>
</evidence>
<organism evidence="12 13">
    <name type="scientific">Xanthomonas bromi</name>
    <dbReference type="NCBI Taxonomy" id="56449"/>
    <lineage>
        <taxon>Bacteria</taxon>
        <taxon>Pseudomonadati</taxon>
        <taxon>Pseudomonadota</taxon>
        <taxon>Gammaproteobacteria</taxon>
        <taxon>Lysobacterales</taxon>
        <taxon>Lysobacteraceae</taxon>
        <taxon>Xanthomonas</taxon>
    </lineage>
</organism>
<protein>
    <submittedName>
        <fullName evidence="12">Type II secretion system protein M</fullName>
    </submittedName>
</protein>
<dbReference type="STRING" id="56449.XBLMG947_0489"/>
<sequence>MKAGLQQRGTQWWQTRAPRERRMLGVMCAALAAFVGWYALYVPLRHWHARAWAHYADAAQLVLDASAQTATTKRVTAPGNAALAQIIASSAREAGVNISSQQRSASGGMDVQIDAVSADALFGWLERLRQAHGLAPTQLSVVRDQGQLRVRCGFAESVP</sequence>
<evidence type="ECO:0000256" key="7">
    <source>
        <dbReference type="ARBA" id="ARBA00022927"/>
    </source>
</evidence>
<dbReference type="Gene3D" id="3.30.1360.100">
    <property type="entry name" value="General secretion pathway protein M, EpsM"/>
    <property type="match status" value="1"/>
</dbReference>
<gene>
    <name evidence="12" type="ORF">XBLMG947_0489</name>
    <name evidence="11" type="ORF">XbrCFBP1976_00225</name>
</gene>
<keyword evidence="8 10" id="KW-1133">Transmembrane helix</keyword>
<comment type="subcellular location">
    <subcellularLocation>
        <location evidence="1">Cell inner membrane</location>
        <topology evidence="1">Single-pass membrane protein</topology>
    </subcellularLocation>
</comment>
<evidence type="ECO:0000256" key="4">
    <source>
        <dbReference type="ARBA" id="ARBA00022475"/>
    </source>
</evidence>
<evidence type="ECO:0000313" key="13">
    <source>
        <dbReference type="Proteomes" id="UP000092503"/>
    </source>
</evidence>